<accession>A0A0R2TI76</accession>
<feature type="transmembrane region" description="Helical" evidence="1">
    <location>
        <begin position="107"/>
        <end position="124"/>
    </location>
</feature>
<dbReference type="AlphaFoldDB" id="A0A0R2TI76"/>
<feature type="transmembrane region" description="Helical" evidence="1">
    <location>
        <begin position="351"/>
        <end position="372"/>
    </location>
</feature>
<feature type="transmembrane region" description="Helical" evidence="1">
    <location>
        <begin position="311"/>
        <end position="330"/>
    </location>
</feature>
<organism evidence="2 3">
    <name type="scientific">OM182 bacterium BACL3 MAG-120920-bin41</name>
    <dbReference type="NCBI Taxonomy" id="1655580"/>
    <lineage>
        <taxon>Bacteria</taxon>
        <taxon>Pseudomonadati</taxon>
        <taxon>Pseudomonadota</taxon>
        <taxon>Gammaproteobacteria</taxon>
        <taxon>OMG group</taxon>
        <taxon>OM182 clade</taxon>
    </lineage>
</organism>
<proteinExistence type="predicted"/>
<dbReference type="Gene3D" id="1.20.1740.10">
    <property type="entry name" value="Amino acid/polyamine transporter I"/>
    <property type="match status" value="1"/>
</dbReference>
<dbReference type="EMBL" id="LIBE01000180">
    <property type="protein sequence ID" value="KRO84608.1"/>
    <property type="molecule type" value="Genomic_DNA"/>
</dbReference>
<feature type="transmembrane region" description="Helical" evidence="1">
    <location>
        <begin position="285"/>
        <end position="305"/>
    </location>
</feature>
<keyword evidence="1" id="KW-0472">Membrane</keyword>
<evidence type="ECO:0000313" key="3">
    <source>
        <dbReference type="Proteomes" id="UP000051547"/>
    </source>
</evidence>
<keyword evidence="1" id="KW-0812">Transmembrane</keyword>
<reference evidence="2 3" key="1">
    <citation type="submission" date="2015-10" db="EMBL/GenBank/DDBJ databases">
        <title>Metagenome-Assembled Genomes uncover a global brackish microbiome.</title>
        <authorList>
            <person name="Hugerth L.W."/>
            <person name="Larsson J."/>
            <person name="Alneberg J."/>
            <person name="Lindh M.V."/>
            <person name="Legrand C."/>
            <person name="Pinhassi J."/>
            <person name="Andersson A.F."/>
        </authorList>
    </citation>
    <scope>NUCLEOTIDE SEQUENCE [LARGE SCALE GENOMIC DNA]</scope>
    <source>
        <strain evidence="2">BACL4 MAG-120920-bin41</strain>
    </source>
</reference>
<feature type="transmembrane region" description="Helical" evidence="1">
    <location>
        <begin position="76"/>
        <end position="95"/>
    </location>
</feature>
<comment type="caution">
    <text evidence="2">The sequence shown here is derived from an EMBL/GenBank/DDBJ whole genome shotgun (WGS) entry which is preliminary data.</text>
</comment>
<feature type="transmembrane region" description="Helical" evidence="1">
    <location>
        <begin position="239"/>
        <end position="264"/>
    </location>
</feature>
<name>A0A0R2TI76_9GAMM</name>
<feature type="transmembrane region" description="Helical" evidence="1">
    <location>
        <begin position="38"/>
        <end position="64"/>
    </location>
</feature>
<gene>
    <name evidence="2" type="ORF">ABR72_08495</name>
</gene>
<protein>
    <recommendedName>
        <fullName evidence="4">Divalent metal cation transporter</fullName>
    </recommendedName>
</protein>
<evidence type="ECO:0000256" key="1">
    <source>
        <dbReference type="SAM" id="Phobius"/>
    </source>
</evidence>
<evidence type="ECO:0000313" key="2">
    <source>
        <dbReference type="EMBL" id="KRO84608.1"/>
    </source>
</evidence>
<keyword evidence="1" id="KW-1133">Transmembrane helix</keyword>
<sequence length="376" mass="41626">MALVVIFACLMKYPGLRFGGEYAAATGKNLVVNYRQRGWLVFGLFSISQLFSMVFIIAAVSLFTSGLLQVALGFETGPVMGVFILLVLVAAMLMTGHYKVLEKSIKVIVVFFTLLTTVCMLMVVDRLDWSVSAFALPPLDVPTILFIVALVGFMPSPTDASILQSLWTVARAESEGRRASKEESRFDFNVGYITSCILAVFFLFLGTAVLFESGVEMPADNAGFARGLLEVYTSVIGDWSYYVMAITALCVMLSTALTVTDGMTRMALAIGSESLPEQDWHSDRYYNVVLIVLCLAALLVIQTLLQSFARFMDMTSVIVFFIGPFLALLNHRAIFSDEIPKDKQPGRIIRIWSIVSIVSLFLLMVVYCYYRLFVSG</sequence>
<evidence type="ECO:0008006" key="4">
    <source>
        <dbReference type="Google" id="ProtNLM"/>
    </source>
</evidence>
<feature type="transmembrane region" description="Helical" evidence="1">
    <location>
        <begin position="190"/>
        <end position="211"/>
    </location>
</feature>
<dbReference type="Proteomes" id="UP000051547">
    <property type="component" value="Unassembled WGS sequence"/>
</dbReference>